<gene>
    <name evidence="7" type="ORF">CB0940_02027</name>
</gene>
<dbReference type="AlphaFoldDB" id="A0A2G5I7X6"/>
<evidence type="ECO:0000256" key="3">
    <source>
        <dbReference type="ARBA" id="ARBA00022723"/>
    </source>
</evidence>
<keyword evidence="5" id="KW-0456">Lyase</keyword>
<evidence type="ECO:0000313" key="8">
    <source>
        <dbReference type="Proteomes" id="UP000230605"/>
    </source>
</evidence>
<dbReference type="Pfam" id="PF13816">
    <property type="entry name" value="Dehydratase_hem"/>
    <property type="match status" value="1"/>
</dbReference>
<accession>A0A2G5I7X6</accession>
<organism evidence="7 8">
    <name type="scientific">Cercospora beticola</name>
    <name type="common">Sugarbeet leaf spot fungus</name>
    <dbReference type="NCBI Taxonomy" id="122368"/>
    <lineage>
        <taxon>Eukaryota</taxon>
        <taxon>Fungi</taxon>
        <taxon>Dikarya</taxon>
        <taxon>Ascomycota</taxon>
        <taxon>Pezizomycotina</taxon>
        <taxon>Dothideomycetes</taxon>
        <taxon>Dothideomycetidae</taxon>
        <taxon>Mycosphaerellales</taxon>
        <taxon>Mycosphaerellaceae</taxon>
        <taxon>Cercospora</taxon>
    </lineage>
</organism>
<evidence type="ECO:0000256" key="1">
    <source>
        <dbReference type="ARBA" id="ARBA00001970"/>
    </source>
</evidence>
<keyword evidence="4" id="KW-0408">Iron</keyword>
<name>A0A2G5I7X6_CERBT</name>
<sequence>MTRQSLHRLLISPTTRIRPCRIAYRTRINYSFTSQHTTMASAGPEEGRTYPLKRPNGHKPPVPRWTLKLPREVSHVYTLYIGVQSHNNHVQKRQEAEDIIDGILDAHRPPAVDTFRVTHGFDLVDSKVWVAYWTNQADFETTLQKLNLPEIWQSLGSSKQDIGIWLEHFAAPVERLETNYARLDHKPGLAQLPGVEQPDHELTAYWGAGRDRIPASAHDLFETPKDVPTPSSEPVGIGERLTGTNYDNMCHIRSGQWWALCPPDEREAYETKLQEALMGGMDYLWTHPEETGTIGLRFLQNLDDKGNSILETCGAGFHKNWKGLEKWSSRHPSHLKIFNGMMKHAKEFGENRKFMTWHEVWIFKAGEAHFDYVNCDPKTGVMKWVDLKREKLD</sequence>
<dbReference type="GO" id="GO:0016829">
    <property type="term" value="F:lyase activity"/>
    <property type="evidence" value="ECO:0007669"/>
    <property type="project" value="UniProtKB-KW"/>
</dbReference>
<keyword evidence="3" id="KW-0479">Metal-binding</keyword>
<dbReference type="InterPro" id="IPR025702">
    <property type="entry name" value="OXD"/>
</dbReference>
<feature type="region of interest" description="Disordered" evidence="6">
    <location>
        <begin position="37"/>
        <end position="62"/>
    </location>
</feature>
<evidence type="ECO:0000256" key="4">
    <source>
        <dbReference type="ARBA" id="ARBA00023004"/>
    </source>
</evidence>
<comment type="caution">
    <text evidence="7">The sequence shown here is derived from an EMBL/GenBank/DDBJ whole genome shotgun (WGS) entry which is preliminary data.</text>
</comment>
<protein>
    <submittedName>
        <fullName evidence="7">Phenylacetaldoxime dehydratase</fullName>
    </submittedName>
</protein>
<dbReference type="GO" id="GO:0046872">
    <property type="term" value="F:metal ion binding"/>
    <property type="evidence" value="ECO:0007669"/>
    <property type="project" value="UniProtKB-KW"/>
</dbReference>
<evidence type="ECO:0000256" key="6">
    <source>
        <dbReference type="SAM" id="MobiDB-lite"/>
    </source>
</evidence>
<evidence type="ECO:0000256" key="2">
    <source>
        <dbReference type="ARBA" id="ARBA00022617"/>
    </source>
</evidence>
<comment type="cofactor">
    <cofactor evidence="1">
        <name>heme b</name>
        <dbReference type="ChEBI" id="CHEBI:60344"/>
    </cofactor>
</comment>
<dbReference type="EMBL" id="LKMD01000100">
    <property type="protein sequence ID" value="PIB00573.1"/>
    <property type="molecule type" value="Genomic_DNA"/>
</dbReference>
<evidence type="ECO:0000256" key="5">
    <source>
        <dbReference type="ARBA" id="ARBA00023239"/>
    </source>
</evidence>
<dbReference type="OrthoDB" id="3359285at2759"/>
<evidence type="ECO:0000313" key="7">
    <source>
        <dbReference type="EMBL" id="PIB00573.1"/>
    </source>
</evidence>
<reference evidence="7 8" key="1">
    <citation type="submission" date="2015-10" db="EMBL/GenBank/DDBJ databases">
        <title>The cercosporin biosynthetic gene cluster was horizontally transferred to several fungal lineages and shown to be expanded in Cercospora beticola based on microsynteny with recipient genomes.</title>
        <authorList>
            <person name="De Jonge R."/>
            <person name="Ebert M.K."/>
            <person name="Suttle J.C."/>
            <person name="Jurick Ii W.M."/>
            <person name="Secor G.A."/>
            <person name="Thomma B.P."/>
            <person name="Van De Peer Y."/>
            <person name="Bolton M.D."/>
        </authorList>
    </citation>
    <scope>NUCLEOTIDE SEQUENCE [LARGE SCALE GENOMIC DNA]</scope>
    <source>
        <strain evidence="7 8">09-40</strain>
    </source>
</reference>
<proteinExistence type="predicted"/>
<keyword evidence="2" id="KW-0349">Heme</keyword>
<dbReference type="Proteomes" id="UP000230605">
    <property type="component" value="Chromosome 1"/>
</dbReference>